<dbReference type="PANTHER" id="PTHR44688">
    <property type="entry name" value="DNA-BINDING TRANSCRIPTIONAL ACTIVATOR DEVR_DOSR"/>
    <property type="match status" value="1"/>
</dbReference>
<evidence type="ECO:0000256" key="3">
    <source>
        <dbReference type="ARBA" id="ARBA00023163"/>
    </source>
</evidence>
<dbReference type="Gene3D" id="1.10.10.10">
    <property type="entry name" value="Winged helix-like DNA-binding domain superfamily/Winged helix DNA-binding domain"/>
    <property type="match status" value="1"/>
</dbReference>
<dbReference type="InterPro" id="IPR016032">
    <property type="entry name" value="Sig_transdc_resp-reg_C-effctor"/>
</dbReference>
<evidence type="ECO:0000256" key="2">
    <source>
        <dbReference type="ARBA" id="ARBA00023125"/>
    </source>
</evidence>
<evidence type="ECO:0000259" key="4">
    <source>
        <dbReference type="PROSITE" id="PS50043"/>
    </source>
</evidence>
<evidence type="ECO:0000256" key="1">
    <source>
        <dbReference type="ARBA" id="ARBA00023015"/>
    </source>
</evidence>
<accession>A0ABZ3CGV9</accession>
<dbReference type="Proteomes" id="UP001455384">
    <property type="component" value="Chromosome"/>
</dbReference>
<dbReference type="PROSITE" id="PS50043">
    <property type="entry name" value="HTH_LUXR_2"/>
    <property type="match status" value="1"/>
</dbReference>
<keyword evidence="6" id="KW-1185">Reference proteome</keyword>
<proteinExistence type="predicted"/>
<dbReference type="SUPFAM" id="SSF46894">
    <property type="entry name" value="C-terminal effector domain of the bipartite response regulators"/>
    <property type="match status" value="1"/>
</dbReference>
<dbReference type="PRINTS" id="PR00038">
    <property type="entry name" value="HTHLUXR"/>
</dbReference>
<dbReference type="EMBL" id="CP138333">
    <property type="protein sequence ID" value="WZX29267.1"/>
    <property type="molecule type" value="Genomic_DNA"/>
</dbReference>
<dbReference type="SUPFAM" id="SSF55781">
    <property type="entry name" value="GAF domain-like"/>
    <property type="match status" value="1"/>
</dbReference>
<gene>
    <name evidence="5" type="ORF">RQP18_11480</name>
</gene>
<keyword evidence="1" id="KW-0805">Transcription regulation</keyword>
<evidence type="ECO:0000313" key="5">
    <source>
        <dbReference type="EMBL" id="WZX29267.1"/>
    </source>
</evidence>
<dbReference type="Pfam" id="PF00196">
    <property type="entry name" value="GerE"/>
    <property type="match status" value="1"/>
</dbReference>
<keyword evidence="3" id="KW-0804">Transcription</keyword>
<organism evidence="5 6">
    <name type="scientific">Salinicoccus bachuensis</name>
    <dbReference type="NCBI Taxonomy" id="3136731"/>
    <lineage>
        <taxon>Bacteria</taxon>
        <taxon>Bacillati</taxon>
        <taxon>Bacillota</taxon>
        <taxon>Bacilli</taxon>
        <taxon>Bacillales</taxon>
        <taxon>Staphylococcaceae</taxon>
        <taxon>Salinicoccus</taxon>
    </lineage>
</organism>
<keyword evidence="2" id="KW-0238">DNA-binding</keyword>
<dbReference type="PANTHER" id="PTHR44688:SF16">
    <property type="entry name" value="DNA-BINDING TRANSCRIPTIONAL ACTIVATOR DEVR_DOSR"/>
    <property type="match status" value="1"/>
</dbReference>
<dbReference type="RefSeq" id="WP_342387830.1">
    <property type="nucleotide sequence ID" value="NZ_CP138333.2"/>
</dbReference>
<dbReference type="InterPro" id="IPR036388">
    <property type="entry name" value="WH-like_DNA-bd_sf"/>
</dbReference>
<reference evidence="6" key="1">
    <citation type="submission" date="2023-10" db="EMBL/GenBank/DDBJ databases">
        <title>Genome analysis and identification of Salinococcus sp. Bachu38 nov., a PGPR from the rhizosphere of Tamarix.</title>
        <authorList>
            <person name="Liang Z."/>
            <person name="Zhang X."/>
            <person name="Jia J."/>
            <person name="Chen X."/>
            <person name="Wang Y."/>
            <person name="Wang Q."/>
            <person name="Wang R."/>
        </authorList>
    </citation>
    <scope>NUCLEOTIDE SEQUENCE [LARGE SCALE GENOMIC DNA]</scope>
    <source>
        <strain evidence="6">Bachu38</strain>
    </source>
</reference>
<feature type="domain" description="HTH luxR-type" evidence="4">
    <location>
        <begin position="627"/>
        <end position="692"/>
    </location>
</feature>
<dbReference type="SMART" id="SM00421">
    <property type="entry name" value="HTH_LUXR"/>
    <property type="match status" value="1"/>
</dbReference>
<dbReference type="CDD" id="cd06170">
    <property type="entry name" value="LuxR_C_like"/>
    <property type="match status" value="1"/>
</dbReference>
<evidence type="ECO:0000313" key="6">
    <source>
        <dbReference type="Proteomes" id="UP001455384"/>
    </source>
</evidence>
<sequence>MMASAIELLEKVQQTFASQYGLTFFLTDREGEVLTSVEGDNRLCSTMLEEGLLNEMENILKHGGRINRPLMYEISSGIHIMAAPVMDGEGTSHYLWAGVLVEQDTEADTQDEAYETVPVLDEDNRSEWLQLAGRIAEVTALCLQQTDVTPLSSLSLDRLRKSVQQHEAASAELFSQVTEDGGEIEFLGIAEQTGEDVYTVTNIIGKEAGTLKGKQFIVGEGFLGRTALTEAPGYWEDIGRDRRSRIFSSLEQRPQLLFTDTARMHDGSVAVLFGGSFSKKRASASTKTLMQMTSILTESSLLVEGLREENSQQLSRLTSLVEICRLMASTPDPRRMILILLDISINLVEGPFSLILIRDNKSGKGKLVTRGSYDGEVSQYVRSMMERTRQLSQLPDETDGEPYVVTLPNGQQAIECPLAYGNEVQGVLSVGIGNAAELDLQEHIAFLQTLSIIGGVSLQLTGHRETHVEEEKSEALHLAVQEMDEAAYARSKEAAELAAVITARLEFSETSARAVVRACQLSHYSPDFIRRIFPESDTASVMETGNAILQHRDIPRTDSTDVAGYIYALCIAYSKNDRLEDAEALPRIDEEALDTFLSLVRTTHVSEVEFDLAGSSKADDIQEIAEAVKRMDHLSPREQEVLTLLAEGKNNQDIAEILYISAHTVKNHITKIFHKLDVSDRVSAISKVYRYLHKH</sequence>
<protein>
    <submittedName>
        <fullName evidence="5">Helix-turn-helix transcriptional regulator</fullName>
    </submittedName>
</protein>
<dbReference type="InterPro" id="IPR000792">
    <property type="entry name" value="Tscrpt_reg_LuxR_C"/>
</dbReference>
<name>A0ABZ3CGV9_9STAP</name>